<reference evidence="2" key="1">
    <citation type="submission" date="2023-06" db="EMBL/GenBank/DDBJ databases">
        <title>Genome-scale phylogeny and comparative genomics of the fungal order Sordariales.</title>
        <authorList>
            <consortium name="Lawrence Berkeley National Laboratory"/>
            <person name="Hensen N."/>
            <person name="Bonometti L."/>
            <person name="Westerberg I."/>
            <person name="Brannstrom I.O."/>
            <person name="Guillou S."/>
            <person name="Cros-Aarteil S."/>
            <person name="Calhoun S."/>
            <person name="Haridas S."/>
            <person name="Kuo A."/>
            <person name="Mondo S."/>
            <person name="Pangilinan J."/>
            <person name="Riley R."/>
            <person name="LaButti K."/>
            <person name="Andreopoulos B."/>
            <person name="Lipzen A."/>
            <person name="Chen C."/>
            <person name="Yanf M."/>
            <person name="Daum C."/>
            <person name="Ng V."/>
            <person name="Clum A."/>
            <person name="Steindorff A."/>
            <person name="Ohm R."/>
            <person name="Martin F."/>
            <person name="Silar P."/>
            <person name="Natvig D."/>
            <person name="Lalanne C."/>
            <person name="Gautier V."/>
            <person name="Ament-velasquez S.L."/>
            <person name="Kruys A."/>
            <person name="Hutchinson M.I."/>
            <person name="Powell A.J."/>
            <person name="Barry K."/>
            <person name="Miller A.N."/>
            <person name="Grigoriev I.V."/>
            <person name="Debuchy R."/>
            <person name="Gladieux P."/>
            <person name="Thoren M.H."/>
            <person name="Johannesson H."/>
        </authorList>
    </citation>
    <scope>NUCLEOTIDE SEQUENCE</scope>
    <source>
        <strain evidence="2">SMH3187-1</strain>
    </source>
</reference>
<evidence type="ECO:0000256" key="1">
    <source>
        <dbReference type="SAM" id="MobiDB-lite"/>
    </source>
</evidence>
<accession>A0AA40KBC9</accession>
<evidence type="ECO:0000313" key="3">
    <source>
        <dbReference type="Proteomes" id="UP001172155"/>
    </source>
</evidence>
<dbReference type="Proteomes" id="UP001172155">
    <property type="component" value="Unassembled WGS sequence"/>
</dbReference>
<keyword evidence="3" id="KW-1185">Reference proteome</keyword>
<dbReference type="EMBL" id="JAUKUD010000001">
    <property type="protein sequence ID" value="KAK0752731.1"/>
    <property type="molecule type" value="Genomic_DNA"/>
</dbReference>
<protein>
    <submittedName>
        <fullName evidence="2">Uncharacterized protein</fullName>
    </submittedName>
</protein>
<sequence length="78" mass="9357">MCNWEQTFYEGCGHSVKARMPYSCTIYVRWVYGKCKFDPRRDQFTSRVISYDICPNDQKKRQTDSDTFDTYVDYPDAE</sequence>
<gene>
    <name evidence="2" type="ORF">B0T18DRAFT_313009</name>
</gene>
<name>A0AA40KBC9_9PEZI</name>
<dbReference type="AlphaFoldDB" id="A0AA40KBC9"/>
<proteinExistence type="predicted"/>
<evidence type="ECO:0000313" key="2">
    <source>
        <dbReference type="EMBL" id="KAK0752731.1"/>
    </source>
</evidence>
<comment type="caution">
    <text evidence="2">The sequence shown here is derived from an EMBL/GenBank/DDBJ whole genome shotgun (WGS) entry which is preliminary data.</text>
</comment>
<feature type="region of interest" description="Disordered" evidence="1">
    <location>
        <begin position="58"/>
        <end position="78"/>
    </location>
</feature>
<organism evidence="2 3">
    <name type="scientific">Schizothecium vesticola</name>
    <dbReference type="NCBI Taxonomy" id="314040"/>
    <lineage>
        <taxon>Eukaryota</taxon>
        <taxon>Fungi</taxon>
        <taxon>Dikarya</taxon>
        <taxon>Ascomycota</taxon>
        <taxon>Pezizomycotina</taxon>
        <taxon>Sordariomycetes</taxon>
        <taxon>Sordariomycetidae</taxon>
        <taxon>Sordariales</taxon>
        <taxon>Schizotheciaceae</taxon>
        <taxon>Schizothecium</taxon>
    </lineage>
</organism>